<dbReference type="InParanoid" id="B4MGX3"/>
<organism evidence="2 3">
    <name type="scientific">Drosophila virilis</name>
    <name type="common">Fruit fly</name>
    <dbReference type="NCBI Taxonomy" id="7244"/>
    <lineage>
        <taxon>Eukaryota</taxon>
        <taxon>Metazoa</taxon>
        <taxon>Ecdysozoa</taxon>
        <taxon>Arthropoda</taxon>
        <taxon>Hexapoda</taxon>
        <taxon>Insecta</taxon>
        <taxon>Pterygota</taxon>
        <taxon>Neoptera</taxon>
        <taxon>Endopterygota</taxon>
        <taxon>Diptera</taxon>
        <taxon>Brachycera</taxon>
        <taxon>Muscomorpha</taxon>
        <taxon>Ephydroidea</taxon>
        <taxon>Drosophilidae</taxon>
        <taxon>Drosophila</taxon>
    </lineage>
</organism>
<dbReference type="eggNOG" id="ENOG502R2P9">
    <property type="taxonomic scope" value="Eukaryota"/>
</dbReference>
<dbReference type="KEGG" id="dvi:6636920"/>
<feature type="compositionally biased region" description="Gly residues" evidence="1">
    <location>
        <begin position="16"/>
        <end position="35"/>
    </location>
</feature>
<dbReference type="Proteomes" id="UP000008792">
    <property type="component" value="Unassembled WGS sequence"/>
</dbReference>
<accession>B4MGX3</accession>
<gene>
    <name evidence="2" type="primary">Dvir\GJ16102</name>
    <name evidence="2" type="ORF">Dvir_GJ16102</name>
</gene>
<reference evidence="2 3" key="1">
    <citation type="journal article" date="2007" name="Nature">
        <title>Evolution of genes and genomes on the Drosophila phylogeny.</title>
        <authorList>
            <consortium name="Drosophila 12 Genomes Consortium"/>
            <person name="Clark A.G."/>
            <person name="Eisen M.B."/>
            <person name="Smith D.R."/>
            <person name="Bergman C.M."/>
            <person name="Oliver B."/>
            <person name="Markow T.A."/>
            <person name="Kaufman T.C."/>
            <person name="Kellis M."/>
            <person name="Gelbart W."/>
            <person name="Iyer V.N."/>
            <person name="Pollard D.A."/>
            <person name="Sackton T.B."/>
            <person name="Larracuente A.M."/>
            <person name="Singh N.D."/>
            <person name="Abad J.P."/>
            <person name="Abt D.N."/>
            <person name="Adryan B."/>
            <person name="Aguade M."/>
            <person name="Akashi H."/>
            <person name="Anderson W.W."/>
            <person name="Aquadro C.F."/>
            <person name="Ardell D.H."/>
            <person name="Arguello R."/>
            <person name="Artieri C.G."/>
            <person name="Barbash D.A."/>
            <person name="Barker D."/>
            <person name="Barsanti P."/>
            <person name="Batterham P."/>
            <person name="Batzoglou S."/>
            <person name="Begun D."/>
            <person name="Bhutkar A."/>
            <person name="Blanco E."/>
            <person name="Bosak S.A."/>
            <person name="Bradley R.K."/>
            <person name="Brand A.D."/>
            <person name="Brent M.R."/>
            <person name="Brooks A.N."/>
            <person name="Brown R.H."/>
            <person name="Butlin R.K."/>
            <person name="Caggese C."/>
            <person name="Calvi B.R."/>
            <person name="Bernardo de Carvalho A."/>
            <person name="Caspi A."/>
            <person name="Castrezana S."/>
            <person name="Celniker S.E."/>
            <person name="Chang J.L."/>
            <person name="Chapple C."/>
            <person name="Chatterji S."/>
            <person name="Chinwalla A."/>
            <person name="Civetta A."/>
            <person name="Clifton S.W."/>
            <person name="Comeron J.M."/>
            <person name="Costello J.C."/>
            <person name="Coyne J.A."/>
            <person name="Daub J."/>
            <person name="David R.G."/>
            <person name="Delcher A.L."/>
            <person name="Delehaunty K."/>
            <person name="Do C.B."/>
            <person name="Ebling H."/>
            <person name="Edwards K."/>
            <person name="Eickbush T."/>
            <person name="Evans J.D."/>
            <person name="Filipski A."/>
            <person name="Findeiss S."/>
            <person name="Freyhult E."/>
            <person name="Fulton L."/>
            <person name="Fulton R."/>
            <person name="Garcia A.C."/>
            <person name="Gardiner A."/>
            <person name="Garfield D.A."/>
            <person name="Garvin B.E."/>
            <person name="Gibson G."/>
            <person name="Gilbert D."/>
            <person name="Gnerre S."/>
            <person name="Godfrey J."/>
            <person name="Good R."/>
            <person name="Gotea V."/>
            <person name="Gravely B."/>
            <person name="Greenberg A.J."/>
            <person name="Griffiths-Jones S."/>
            <person name="Gross S."/>
            <person name="Guigo R."/>
            <person name="Gustafson E.A."/>
            <person name="Haerty W."/>
            <person name="Hahn M.W."/>
            <person name="Halligan D.L."/>
            <person name="Halpern A.L."/>
            <person name="Halter G.M."/>
            <person name="Han M.V."/>
            <person name="Heger A."/>
            <person name="Hillier L."/>
            <person name="Hinrichs A.S."/>
            <person name="Holmes I."/>
            <person name="Hoskins R.A."/>
            <person name="Hubisz M.J."/>
            <person name="Hultmark D."/>
            <person name="Huntley M.A."/>
            <person name="Jaffe D.B."/>
            <person name="Jagadeeshan S."/>
            <person name="Jeck W.R."/>
            <person name="Johnson J."/>
            <person name="Jones C.D."/>
            <person name="Jordan W.C."/>
            <person name="Karpen G.H."/>
            <person name="Kataoka E."/>
            <person name="Keightley P.D."/>
            <person name="Kheradpour P."/>
            <person name="Kirkness E.F."/>
            <person name="Koerich L.B."/>
            <person name="Kristiansen K."/>
            <person name="Kudrna D."/>
            <person name="Kulathinal R.J."/>
            <person name="Kumar S."/>
            <person name="Kwok R."/>
            <person name="Lander E."/>
            <person name="Langley C.H."/>
            <person name="Lapoint R."/>
            <person name="Lazzaro B.P."/>
            <person name="Lee S.J."/>
            <person name="Levesque L."/>
            <person name="Li R."/>
            <person name="Lin C.F."/>
            <person name="Lin M.F."/>
            <person name="Lindblad-Toh K."/>
            <person name="Llopart A."/>
            <person name="Long M."/>
            <person name="Low L."/>
            <person name="Lozovsky E."/>
            <person name="Lu J."/>
            <person name="Luo M."/>
            <person name="Machado C.A."/>
            <person name="Makalowski W."/>
            <person name="Marzo M."/>
            <person name="Matsuda M."/>
            <person name="Matzkin L."/>
            <person name="McAllister B."/>
            <person name="McBride C.S."/>
            <person name="McKernan B."/>
            <person name="McKernan K."/>
            <person name="Mendez-Lago M."/>
            <person name="Minx P."/>
            <person name="Mollenhauer M.U."/>
            <person name="Montooth K."/>
            <person name="Mount S.M."/>
            <person name="Mu X."/>
            <person name="Myers E."/>
            <person name="Negre B."/>
            <person name="Newfeld S."/>
            <person name="Nielsen R."/>
            <person name="Noor M.A."/>
            <person name="O'Grady P."/>
            <person name="Pachter L."/>
            <person name="Papaceit M."/>
            <person name="Parisi M.J."/>
            <person name="Parisi M."/>
            <person name="Parts L."/>
            <person name="Pedersen J.S."/>
            <person name="Pesole G."/>
            <person name="Phillippy A.M."/>
            <person name="Ponting C.P."/>
            <person name="Pop M."/>
            <person name="Porcelli D."/>
            <person name="Powell J.R."/>
            <person name="Prohaska S."/>
            <person name="Pruitt K."/>
            <person name="Puig M."/>
            <person name="Quesneville H."/>
            <person name="Ram K.R."/>
            <person name="Rand D."/>
            <person name="Rasmussen M.D."/>
            <person name="Reed L.K."/>
            <person name="Reenan R."/>
            <person name="Reily A."/>
            <person name="Remington K.A."/>
            <person name="Rieger T.T."/>
            <person name="Ritchie M.G."/>
            <person name="Robin C."/>
            <person name="Rogers Y.H."/>
            <person name="Rohde C."/>
            <person name="Rozas J."/>
            <person name="Rubenfield M.J."/>
            <person name="Ruiz A."/>
            <person name="Russo S."/>
            <person name="Salzberg S.L."/>
            <person name="Sanchez-Gracia A."/>
            <person name="Saranga D.J."/>
            <person name="Sato H."/>
            <person name="Schaeffer S.W."/>
            <person name="Schatz M.C."/>
            <person name="Schlenke T."/>
            <person name="Schwartz R."/>
            <person name="Segarra C."/>
            <person name="Singh R.S."/>
            <person name="Sirot L."/>
            <person name="Sirota M."/>
            <person name="Sisneros N.B."/>
            <person name="Smith C.D."/>
            <person name="Smith T.F."/>
            <person name="Spieth J."/>
            <person name="Stage D.E."/>
            <person name="Stark A."/>
            <person name="Stephan W."/>
            <person name="Strausberg R.L."/>
            <person name="Strempel S."/>
            <person name="Sturgill D."/>
            <person name="Sutton G."/>
            <person name="Sutton G.G."/>
            <person name="Tao W."/>
            <person name="Teichmann S."/>
            <person name="Tobari Y.N."/>
            <person name="Tomimura Y."/>
            <person name="Tsolas J.M."/>
            <person name="Valente V.L."/>
            <person name="Venter E."/>
            <person name="Venter J.C."/>
            <person name="Vicario S."/>
            <person name="Vieira F.G."/>
            <person name="Vilella A.J."/>
            <person name="Villasante A."/>
            <person name="Walenz B."/>
            <person name="Wang J."/>
            <person name="Wasserman M."/>
            <person name="Watts T."/>
            <person name="Wilson D."/>
            <person name="Wilson R.K."/>
            <person name="Wing R.A."/>
            <person name="Wolfner M.F."/>
            <person name="Wong A."/>
            <person name="Wong G.K."/>
            <person name="Wu C.I."/>
            <person name="Wu G."/>
            <person name="Yamamoto D."/>
            <person name="Yang H.P."/>
            <person name="Yang S.P."/>
            <person name="Yorke J.A."/>
            <person name="Yoshida K."/>
            <person name="Zdobnov E."/>
            <person name="Zhang P."/>
            <person name="Zhang Y."/>
            <person name="Zimin A.V."/>
            <person name="Baldwin J."/>
            <person name="Abdouelleil A."/>
            <person name="Abdulkadir J."/>
            <person name="Abebe A."/>
            <person name="Abera B."/>
            <person name="Abreu J."/>
            <person name="Acer S.C."/>
            <person name="Aftuck L."/>
            <person name="Alexander A."/>
            <person name="An P."/>
            <person name="Anderson E."/>
            <person name="Anderson S."/>
            <person name="Arachi H."/>
            <person name="Azer M."/>
            <person name="Bachantsang P."/>
            <person name="Barry A."/>
            <person name="Bayul T."/>
            <person name="Berlin A."/>
            <person name="Bessette D."/>
            <person name="Bloom T."/>
            <person name="Blye J."/>
            <person name="Boguslavskiy L."/>
            <person name="Bonnet C."/>
            <person name="Boukhgalter B."/>
            <person name="Bourzgui I."/>
            <person name="Brown A."/>
            <person name="Cahill P."/>
            <person name="Channer S."/>
            <person name="Cheshatsang Y."/>
            <person name="Chuda L."/>
            <person name="Citroen M."/>
            <person name="Collymore A."/>
            <person name="Cooke P."/>
            <person name="Costello M."/>
            <person name="D'Aco K."/>
            <person name="Daza R."/>
            <person name="De Haan G."/>
            <person name="DeGray S."/>
            <person name="DeMaso C."/>
            <person name="Dhargay N."/>
            <person name="Dooley K."/>
            <person name="Dooley E."/>
            <person name="Doricent M."/>
            <person name="Dorje P."/>
            <person name="Dorjee K."/>
            <person name="Dupes A."/>
            <person name="Elong R."/>
            <person name="Falk J."/>
            <person name="Farina A."/>
            <person name="Faro S."/>
            <person name="Ferguson D."/>
            <person name="Fisher S."/>
            <person name="Foley C.D."/>
            <person name="Franke A."/>
            <person name="Friedrich D."/>
            <person name="Gadbois L."/>
            <person name="Gearin G."/>
            <person name="Gearin C.R."/>
            <person name="Giannoukos G."/>
            <person name="Goode T."/>
            <person name="Graham J."/>
            <person name="Grandbois E."/>
            <person name="Grewal S."/>
            <person name="Gyaltsen K."/>
            <person name="Hafez N."/>
            <person name="Hagos B."/>
            <person name="Hall J."/>
            <person name="Henson C."/>
            <person name="Hollinger A."/>
            <person name="Honan T."/>
            <person name="Huard M.D."/>
            <person name="Hughes L."/>
            <person name="Hurhula B."/>
            <person name="Husby M.E."/>
            <person name="Kamat A."/>
            <person name="Kanga B."/>
            <person name="Kashin S."/>
            <person name="Khazanovich D."/>
            <person name="Kisner P."/>
            <person name="Lance K."/>
            <person name="Lara M."/>
            <person name="Lee W."/>
            <person name="Lennon N."/>
            <person name="Letendre F."/>
            <person name="LeVine R."/>
            <person name="Lipovsky A."/>
            <person name="Liu X."/>
            <person name="Liu J."/>
            <person name="Liu S."/>
            <person name="Lokyitsang T."/>
            <person name="Lokyitsang Y."/>
            <person name="Lubonja R."/>
            <person name="Lui A."/>
            <person name="MacDonald P."/>
            <person name="Magnisalis V."/>
            <person name="Maru K."/>
            <person name="Matthews C."/>
            <person name="McCusker W."/>
            <person name="McDonough S."/>
            <person name="Mehta T."/>
            <person name="Meldrim J."/>
            <person name="Meneus L."/>
            <person name="Mihai O."/>
            <person name="Mihalev A."/>
            <person name="Mihova T."/>
            <person name="Mittelman R."/>
            <person name="Mlenga V."/>
            <person name="Montmayeur A."/>
            <person name="Mulrain L."/>
            <person name="Navidi A."/>
            <person name="Naylor J."/>
            <person name="Negash T."/>
            <person name="Nguyen T."/>
            <person name="Nguyen N."/>
            <person name="Nicol R."/>
            <person name="Norbu C."/>
            <person name="Norbu N."/>
            <person name="Novod N."/>
            <person name="O'Neill B."/>
            <person name="Osman S."/>
            <person name="Markiewicz E."/>
            <person name="Oyono O.L."/>
            <person name="Patti C."/>
            <person name="Phunkhang P."/>
            <person name="Pierre F."/>
            <person name="Priest M."/>
            <person name="Raghuraman S."/>
            <person name="Rege F."/>
            <person name="Reyes R."/>
            <person name="Rise C."/>
            <person name="Rogov P."/>
            <person name="Ross K."/>
            <person name="Ryan E."/>
            <person name="Settipalli S."/>
            <person name="Shea T."/>
            <person name="Sherpa N."/>
            <person name="Shi L."/>
            <person name="Shih D."/>
            <person name="Sparrow T."/>
            <person name="Spaulding J."/>
            <person name="Stalker J."/>
            <person name="Stange-Thomann N."/>
            <person name="Stavropoulos S."/>
            <person name="Stone C."/>
            <person name="Strader C."/>
            <person name="Tesfaye S."/>
            <person name="Thomson T."/>
            <person name="Thoulutsang Y."/>
            <person name="Thoulutsang D."/>
            <person name="Topham K."/>
            <person name="Topping I."/>
            <person name="Tsamla T."/>
            <person name="Vassiliev H."/>
            <person name="Vo A."/>
            <person name="Wangchuk T."/>
            <person name="Wangdi T."/>
            <person name="Weiand M."/>
            <person name="Wilkinson J."/>
            <person name="Wilson A."/>
            <person name="Yadav S."/>
            <person name="Young G."/>
            <person name="Yu Q."/>
            <person name="Zembek L."/>
            <person name="Zhong D."/>
            <person name="Zimmer A."/>
            <person name="Zwirko Z."/>
            <person name="Jaffe D.B."/>
            <person name="Alvarez P."/>
            <person name="Brockman W."/>
            <person name="Butler J."/>
            <person name="Chin C."/>
            <person name="Gnerre S."/>
            <person name="Grabherr M."/>
            <person name="Kleber M."/>
            <person name="Mauceli E."/>
            <person name="MacCallum I."/>
        </authorList>
    </citation>
    <scope>NUCLEOTIDE SEQUENCE [LARGE SCALE GENOMIC DNA]</scope>
    <source>
        <strain evidence="3">Tucson 15010-1051.87</strain>
    </source>
</reference>
<dbReference type="STRING" id="7244.B4MGX3"/>
<sequence length="103" mass="10206">MMNLHETLKPKTPKPGDGGGSGGGGSGGGWSGGGSCPRPSPEVIRCMQEWACRQVIRLDLRCLLNLNGNNLLGSLVNVHGVTGGAGGAGAGGAGILNTLLNGK</sequence>
<evidence type="ECO:0000313" key="2">
    <source>
        <dbReference type="EMBL" id="EDW62909.1"/>
    </source>
</evidence>
<name>B4MGX3_DROVI</name>
<dbReference type="HOGENOM" id="CLU_2266545_0_0_1"/>
<dbReference type="EMBL" id="CH940752">
    <property type="protein sequence ID" value="EDW62909.1"/>
    <property type="molecule type" value="Genomic_DNA"/>
</dbReference>
<feature type="region of interest" description="Disordered" evidence="1">
    <location>
        <begin position="1"/>
        <end position="38"/>
    </location>
</feature>
<dbReference type="PhylomeDB" id="B4MGX3"/>
<protein>
    <submittedName>
        <fullName evidence="2">Uncharacterized protein</fullName>
    </submittedName>
</protein>
<evidence type="ECO:0000256" key="1">
    <source>
        <dbReference type="SAM" id="MobiDB-lite"/>
    </source>
</evidence>
<dbReference type="AlphaFoldDB" id="B4MGX3"/>
<proteinExistence type="predicted"/>
<evidence type="ECO:0000313" key="3">
    <source>
        <dbReference type="Proteomes" id="UP000008792"/>
    </source>
</evidence>
<keyword evidence="3" id="KW-1185">Reference proteome</keyword>